<proteinExistence type="predicted"/>
<comment type="caution">
    <text evidence="2">The sequence shown here is derived from an EMBL/GenBank/DDBJ whole genome shotgun (WGS) entry which is preliminary data.</text>
</comment>
<evidence type="ECO:0000313" key="2">
    <source>
        <dbReference type="EMBL" id="KAJ8781912.1"/>
    </source>
</evidence>
<feature type="region of interest" description="Disordered" evidence="1">
    <location>
        <begin position="41"/>
        <end position="68"/>
    </location>
</feature>
<sequence length="91" mass="9816">MGYRRSGAWPATTPVFRSFALWLGDGGTRAAAAGIGKEALPQTDWRPSQPNATGSEGELGHVPCSSSRTCETQTRKELSALLDFSEARMWS</sequence>
<organism evidence="2 3">
    <name type="scientific">Eschrichtius robustus</name>
    <name type="common">California gray whale</name>
    <name type="synonym">Eschrichtius gibbosus</name>
    <dbReference type="NCBI Taxonomy" id="9764"/>
    <lineage>
        <taxon>Eukaryota</taxon>
        <taxon>Metazoa</taxon>
        <taxon>Chordata</taxon>
        <taxon>Craniata</taxon>
        <taxon>Vertebrata</taxon>
        <taxon>Euteleostomi</taxon>
        <taxon>Mammalia</taxon>
        <taxon>Eutheria</taxon>
        <taxon>Laurasiatheria</taxon>
        <taxon>Artiodactyla</taxon>
        <taxon>Whippomorpha</taxon>
        <taxon>Cetacea</taxon>
        <taxon>Mysticeti</taxon>
        <taxon>Eschrichtiidae</taxon>
        <taxon>Eschrichtius</taxon>
    </lineage>
</organism>
<evidence type="ECO:0000313" key="3">
    <source>
        <dbReference type="Proteomes" id="UP001159641"/>
    </source>
</evidence>
<dbReference type="Proteomes" id="UP001159641">
    <property type="component" value="Unassembled WGS sequence"/>
</dbReference>
<evidence type="ECO:0000256" key="1">
    <source>
        <dbReference type="SAM" id="MobiDB-lite"/>
    </source>
</evidence>
<name>A0AB34GSD9_ESCRO</name>
<dbReference type="EMBL" id="JAIQCJ010002137">
    <property type="protein sequence ID" value="KAJ8781912.1"/>
    <property type="molecule type" value="Genomic_DNA"/>
</dbReference>
<gene>
    <name evidence="2" type="ORF">J1605_010660</name>
</gene>
<reference evidence="2 3" key="1">
    <citation type="submission" date="2022-11" db="EMBL/GenBank/DDBJ databases">
        <title>Whole genome sequence of Eschrichtius robustus ER-17-0199.</title>
        <authorList>
            <person name="Bruniche-Olsen A."/>
            <person name="Black A.N."/>
            <person name="Fields C.J."/>
            <person name="Walden K."/>
            <person name="Dewoody J.A."/>
        </authorList>
    </citation>
    <scope>NUCLEOTIDE SEQUENCE [LARGE SCALE GENOMIC DNA]</scope>
    <source>
        <strain evidence="2">ER-17-0199</strain>
        <tissue evidence="2">Blubber</tissue>
    </source>
</reference>
<feature type="compositionally biased region" description="Polar residues" evidence="1">
    <location>
        <begin position="45"/>
        <end position="54"/>
    </location>
</feature>
<dbReference type="AlphaFoldDB" id="A0AB34GSD9"/>
<accession>A0AB34GSD9</accession>
<protein>
    <submittedName>
        <fullName evidence="2">Uncharacterized protein</fullName>
    </submittedName>
</protein>
<keyword evidence="3" id="KW-1185">Reference proteome</keyword>